<evidence type="ECO:0000256" key="3">
    <source>
        <dbReference type="ARBA" id="ARBA00023163"/>
    </source>
</evidence>
<dbReference type="Pfam" id="PF00392">
    <property type="entry name" value="GntR"/>
    <property type="match status" value="1"/>
</dbReference>
<dbReference type="RefSeq" id="WP_006715453.1">
    <property type="nucleotide sequence ID" value="NZ_CP007032.1"/>
</dbReference>
<dbReference type="PROSITE" id="PS50949">
    <property type="entry name" value="HTH_GNTR"/>
    <property type="match status" value="1"/>
</dbReference>
<keyword evidence="1" id="KW-0805">Transcription regulation</keyword>
<dbReference type="InterPro" id="IPR000524">
    <property type="entry name" value="Tscrpt_reg_HTH_GntR"/>
</dbReference>
<dbReference type="HOGENOM" id="CLU_017584_10_4_9"/>
<dbReference type="STRING" id="871968.DESME_07145"/>
<dbReference type="eggNOG" id="COG1725">
    <property type="taxonomic scope" value="Bacteria"/>
</dbReference>
<organism evidence="5 6">
    <name type="scientific">Desulfitobacterium metallireducens DSM 15288</name>
    <dbReference type="NCBI Taxonomy" id="871968"/>
    <lineage>
        <taxon>Bacteria</taxon>
        <taxon>Bacillati</taxon>
        <taxon>Bacillota</taxon>
        <taxon>Clostridia</taxon>
        <taxon>Eubacteriales</taxon>
        <taxon>Desulfitobacteriaceae</taxon>
        <taxon>Desulfitobacterium</taxon>
    </lineage>
</organism>
<dbReference type="SUPFAM" id="SSF46785">
    <property type="entry name" value="Winged helix' DNA-binding domain"/>
    <property type="match status" value="1"/>
</dbReference>
<evidence type="ECO:0000313" key="5">
    <source>
        <dbReference type="EMBL" id="AHF06865.1"/>
    </source>
</evidence>
<dbReference type="SMART" id="SM00345">
    <property type="entry name" value="HTH_GNTR"/>
    <property type="match status" value="1"/>
</dbReference>
<dbReference type="Proteomes" id="UP000010847">
    <property type="component" value="Chromosome"/>
</dbReference>
<evidence type="ECO:0000256" key="1">
    <source>
        <dbReference type="ARBA" id="ARBA00023015"/>
    </source>
</evidence>
<dbReference type="AlphaFoldDB" id="W0E7N0"/>
<dbReference type="PANTHER" id="PTHR38445">
    <property type="entry name" value="HTH-TYPE TRANSCRIPTIONAL REPRESSOR YTRA"/>
    <property type="match status" value="1"/>
</dbReference>
<keyword evidence="6" id="KW-1185">Reference proteome</keyword>
<dbReference type="PANTHER" id="PTHR38445:SF7">
    <property type="entry name" value="GNTR-FAMILY TRANSCRIPTIONAL REGULATOR"/>
    <property type="match status" value="1"/>
</dbReference>
<proteinExistence type="predicted"/>
<dbReference type="GO" id="GO:0003677">
    <property type="term" value="F:DNA binding"/>
    <property type="evidence" value="ECO:0007669"/>
    <property type="project" value="UniProtKB-KW"/>
</dbReference>
<evidence type="ECO:0000256" key="2">
    <source>
        <dbReference type="ARBA" id="ARBA00023125"/>
    </source>
</evidence>
<name>W0E7N0_9FIRM</name>
<evidence type="ECO:0000259" key="4">
    <source>
        <dbReference type="PROSITE" id="PS50949"/>
    </source>
</evidence>
<dbReference type="InterPro" id="IPR036390">
    <property type="entry name" value="WH_DNA-bd_sf"/>
</dbReference>
<dbReference type="EMBL" id="CP007032">
    <property type="protein sequence ID" value="AHF06865.1"/>
    <property type="molecule type" value="Genomic_DNA"/>
</dbReference>
<dbReference type="Gene3D" id="1.10.10.10">
    <property type="entry name" value="Winged helix-like DNA-binding domain superfamily/Winged helix DNA-binding domain"/>
    <property type="match status" value="1"/>
</dbReference>
<feature type="domain" description="HTH gntR-type" evidence="4">
    <location>
        <begin position="11"/>
        <end position="79"/>
    </location>
</feature>
<dbReference type="InterPro" id="IPR036388">
    <property type="entry name" value="WH-like_DNA-bd_sf"/>
</dbReference>
<evidence type="ECO:0000313" key="6">
    <source>
        <dbReference type="Proteomes" id="UP000010847"/>
    </source>
</evidence>
<protein>
    <submittedName>
        <fullName evidence="5">GntR family transcriptional regulator</fullName>
    </submittedName>
</protein>
<dbReference type="CDD" id="cd07377">
    <property type="entry name" value="WHTH_GntR"/>
    <property type="match status" value="1"/>
</dbReference>
<accession>W0E7N0</accession>
<keyword evidence="2" id="KW-0238">DNA-binding</keyword>
<dbReference type="OrthoDB" id="9801546at2"/>
<gene>
    <name evidence="5" type="ORF">DESME_07145</name>
</gene>
<keyword evidence="3" id="KW-0804">Transcription</keyword>
<dbReference type="KEGG" id="dmt:DESME_07145"/>
<reference evidence="5 6" key="1">
    <citation type="submission" date="2013-12" db="EMBL/GenBank/DDBJ databases">
        <authorList>
            <consortium name="DOE Joint Genome Institute"/>
            <person name="Smidt H."/>
            <person name="Huntemann M."/>
            <person name="Han J."/>
            <person name="Chen A."/>
            <person name="Kyrpides N."/>
            <person name="Mavromatis K."/>
            <person name="Markowitz V."/>
            <person name="Palaniappan K."/>
            <person name="Ivanova N."/>
            <person name="Schaumberg A."/>
            <person name="Pati A."/>
            <person name="Liolios K."/>
            <person name="Nordberg H.P."/>
            <person name="Cantor M.N."/>
            <person name="Hua S.X."/>
            <person name="Woyke T."/>
        </authorList>
    </citation>
    <scope>NUCLEOTIDE SEQUENCE [LARGE SCALE GENOMIC DNA]</scope>
    <source>
        <strain evidence="6">DSM 15288</strain>
    </source>
</reference>
<sequence>MKILISNSSSDPIYQQIFNQIQQAIFKGELKEGEALPSIRNLAKELQISVITTKRAYDDLEQDHFIETVPGKGSFIGIQNKELMREKHLRILKDQLIEGIQTAKLLGIHLDELQKMLTLLYKEE</sequence>
<dbReference type="GO" id="GO:0003700">
    <property type="term" value="F:DNA-binding transcription factor activity"/>
    <property type="evidence" value="ECO:0007669"/>
    <property type="project" value="InterPro"/>
</dbReference>